<accession>E6JYW7</accession>
<name>E6JYW7_PARDN</name>
<dbReference type="HOGENOM" id="CLU_3120772_0_0_11"/>
<keyword evidence="2" id="KW-1185">Reference proteome</keyword>
<evidence type="ECO:0000313" key="1">
    <source>
        <dbReference type="EMBL" id="EFT83902.1"/>
    </source>
</evidence>
<gene>
    <name evidence="1" type="ORF">HMPREF0620_0907</name>
</gene>
<evidence type="ECO:0000313" key="2">
    <source>
        <dbReference type="Proteomes" id="UP000004946"/>
    </source>
</evidence>
<sequence length="50" mass="5784">MHVLTLLCRTRQCARLDSHYLDGTWFTCEAPAMRPDAPLHRVQFILSSPQ</sequence>
<dbReference type="AlphaFoldDB" id="E6JYW7"/>
<organism evidence="1 2">
    <name type="scientific">Parascardovia denticolens DSM 10105 = JCM 12538</name>
    <dbReference type="NCBI Taxonomy" id="864564"/>
    <lineage>
        <taxon>Bacteria</taxon>
        <taxon>Bacillati</taxon>
        <taxon>Actinomycetota</taxon>
        <taxon>Actinomycetes</taxon>
        <taxon>Bifidobacteriales</taxon>
        <taxon>Bifidobacteriaceae</taxon>
        <taxon>Parascardovia</taxon>
    </lineage>
</organism>
<dbReference type="EMBL" id="AEON01000001">
    <property type="protein sequence ID" value="EFT83902.1"/>
    <property type="molecule type" value="Genomic_DNA"/>
</dbReference>
<comment type="caution">
    <text evidence="1">The sequence shown here is derived from an EMBL/GenBank/DDBJ whole genome shotgun (WGS) entry which is preliminary data.</text>
</comment>
<proteinExistence type="predicted"/>
<reference evidence="1 2" key="1">
    <citation type="submission" date="2010-12" db="EMBL/GenBank/DDBJ databases">
        <authorList>
            <person name="Muzny D."/>
            <person name="Qin X."/>
            <person name="Buhay C."/>
            <person name="Dugan-Rocha S."/>
            <person name="Ding Y."/>
            <person name="Chen G."/>
            <person name="Hawes A."/>
            <person name="Holder M."/>
            <person name="Jhangiani S."/>
            <person name="Johnson A."/>
            <person name="Khan Z."/>
            <person name="Li Z."/>
            <person name="Liu W."/>
            <person name="Liu X."/>
            <person name="Perez L."/>
            <person name="Shen H."/>
            <person name="Wang Q."/>
            <person name="Watt J."/>
            <person name="Xi L."/>
            <person name="Xin Y."/>
            <person name="Zhou J."/>
            <person name="Deng J."/>
            <person name="Jiang H."/>
            <person name="Liu Y."/>
            <person name="Qu J."/>
            <person name="Song X.-Z."/>
            <person name="Zhang L."/>
            <person name="Villasana D."/>
            <person name="Johnson A."/>
            <person name="Liu J."/>
            <person name="Liyanage D."/>
            <person name="Lorensuhewa L."/>
            <person name="Robinson T."/>
            <person name="Song A."/>
            <person name="Song B.-B."/>
            <person name="Dinh H."/>
            <person name="Thornton R."/>
            <person name="Coyle M."/>
            <person name="Francisco L."/>
            <person name="Jackson L."/>
            <person name="Javaid M."/>
            <person name="Korchina V."/>
            <person name="Kovar C."/>
            <person name="Mata R."/>
            <person name="Mathew T."/>
            <person name="Ngo R."/>
            <person name="Nguyen L."/>
            <person name="Nguyen N."/>
            <person name="Okwuonu G."/>
            <person name="Ongeri F."/>
            <person name="Pham C."/>
            <person name="Simmons D."/>
            <person name="Wilczek-Boney K."/>
            <person name="Hale W."/>
            <person name="Jakkamsetti A."/>
            <person name="Pham P."/>
            <person name="Ruth R."/>
            <person name="San Lucas F."/>
            <person name="Warren J."/>
            <person name="Zhang J."/>
            <person name="Zhao Z."/>
            <person name="Zhou C."/>
            <person name="Zhu D."/>
            <person name="Lee S."/>
            <person name="Bess C."/>
            <person name="Blankenburg K."/>
            <person name="Forbes L."/>
            <person name="Fu Q."/>
            <person name="Gubbala S."/>
            <person name="Hirani K."/>
            <person name="Jayaseelan J.C."/>
            <person name="Lara F."/>
            <person name="Munidasa M."/>
            <person name="Palculict T."/>
            <person name="Patil S."/>
            <person name="Pu L.-L."/>
            <person name="Saada N."/>
            <person name="Tang L."/>
            <person name="Weissenberger G."/>
            <person name="Zhu Y."/>
            <person name="Hemphill L."/>
            <person name="Shang Y."/>
            <person name="Youmans B."/>
            <person name="Ayvaz T."/>
            <person name="Ross M."/>
            <person name="Santibanez J."/>
            <person name="Aqrawi P."/>
            <person name="Gross S."/>
            <person name="Joshi V."/>
            <person name="Fowler G."/>
            <person name="Nazareth L."/>
            <person name="Reid J."/>
            <person name="Worley K."/>
            <person name="Petrosino J."/>
            <person name="Highlander S."/>
            <person name="Gibbs R."/>
        </authorList>
    </citation>
    <scope>NUCLEOTIDE SEQUENCE [LARGE SCALE GENOMIC DNA]</scope>
    <source>
        <strain evidence="1 2">DSM 10105</strain>
    </source>
</reference>
<protein>
    <submittedName>
        <fullName evidence="1">Uncharacterized protein</fullName>
    </submittedName>
</protein>
<dbReference type="Proteomes" id="UP000004946">
    <property type="component" value="Chromosome"/>
</dbReference>